<comment type="similarity">
    <text evidence="1">Belongs to the IST1 family.</text>
</comment>
<evidence type="ECO:0000313" key="5">
    <source>
        <dbReference type="Proteomes" id="UP000215914"/>
    </source>
</evidence>
<feature type="compositionally biased region" description="Low complexity" evidence="2">
    <location>
        <begin position="387"/>
        <end position="396"/>
    </location>
</feature>
<feature type="compositionally biased region" description="Acidic residues" evidence="2">
    <location>
        <begin position="540"/>
        <end position="552"/>
    </location>
</feature>
<feature type="compositionally biased region" description="Polar residues" evidence="2">
    <location>
        <begin position="430"/>
        <end position="443"/>
    </location>
</feature>
<sequence length="928" mass="102603">MLHKRFKSAKCKTALKLATSRIKLMKNKRGVQINQMKKELAQLLETGQERTARIRVEHVIREEKMVAAYDLIEIYCELIVARLPIIESQKTCPVDLKEAVTSVIFAAPRCSDISELYDVRKQFTAKYGKDFVSAAIELHPDCGVSRMLVEKLSAVAPDLQTKIKVLSAVAKDHNIDWDPTSFEEKESKPSSDLLNGPASFENASMANVELPKIQPVHSHEEKQSAPVDFSEQNRKYTLNTQNVTSTNSGVETSSSGVTHDWMETKQNWNMEFKDATSAAQAAAESAERAAVAARAAAQFSSQEKIANRPPTGPHVFNSRDEYPHGSTSSGYHGESFLDDGKPNMSNQDIGQSQHATSQKATERFNRSNNDSAGPHVSNSRYEPSHVSAPSGYSGESSSDDSKPKTSNQDIYQSQHGTSQKATETFDRSNNDSIENETLVNNFHMTDGYYENSLHEDQEGSSSPERESKTELVSDRKGSIENENINFFATEKQPTIHSSQSHFSSYSDGPDVRKKAVVGNPFAVVDQESPFKESVKTSTNVDDDVISDDDDDVGGGPRFDTGFEYDEMEANIWSPKMNTIDKPNSQSHIFSESVSFGDQSMKSIEPSETDNFAPASFDHSDGPDSGSENELLSMNPKSSSVTESSQTFNSRKTRIELNDLVEEGTSFEDEEKQMQSQHELKKRNLDQEFSDSSDGNDNGDSTNQRLNFGTLTGGLRNKGGLKYPPYTKSGTIEKSTAGSQTSFQSSLDSRASRIEDKKPKVPISISDSDSDSDLQANKKVSTRPIFSPPAAFFNDDGMDSEDEAPKQVTNKVRLGSGLSRRTRGSPSVPYSKTNVETGQIKSTTFEPQVNRFAHTKQEAVQTMPESKNPRGERISSRIVVESGNMKDVKTQNVGSEMTSEVKKASHVHPKLPEYDSLAARLQSLRTDRQ</sequence>
<feature type="region of interest" description="Disordered" evidence="2">
    <location>
        <begin position="575"/>
        <end position="837"/>
    </location>
</feature>
<feature type="compositionally biased region" description="Polar residues" evidence="2">
    <location>
        <begin position="366"/>
        <end position="381"/>
    </location>
</feature>
<feature type="region of interest" description="Disordered" evidence="2">
    <location>
        <begin position="298"/>
        <end position="477"/>
    </location>
</feature>
<dbReference type="InterPro" id="IPR042277">
    <property type="entry name" value="IST1-like"/>
</dbReference>
<dbReference type="EMBL" id="CM007893">
    <property type="protein sequence ID" value="OTG28547.1"/>
    <property type="molecule type" value="Genomic_DNA"/>
</dbReference>
<dbReference type="AlphaFoldDB" id="A0A251UYV1"/>
<evidence type="ECO:0000313" key="3">
    <source>
        <dbReference type="EMBL" id="KAF5810282.1"/>
    </source>
</evidence>
<feature type="region of interest" description="Disordered" evidence="2">
    <location>
        <begin position="528"/>
        <end position="562"/>
    </location>
</feature>
<dbReference type="Gene3D" id="1.20.1260.60">
    <property type="entry name" value="Vacuolar protein sorting-associated protein Ist1"/>
    <property type="match status" value="1"/>
</dbReference>
<reference evidence="3 5" key="1">
    <citation type="journal article" date="2017" name="Nature">
        <title>The sunflower genome provides insights into oil metabolism, flowering and Asterid evolution.</title>
        <authorList>
            <person name="Badouin H."/>
            <person name="Gouzy J."/>
            <person name="Grassa C.J."/>
            <person name="Murat F."/>
            <person name="Staton S.E."/>
            <person name="Cottret L."/>
            <person name="Lelandais-Briere C."/>
            <person name="Owens G.L."/>
            <person name="Carrere S."/>
            <person name="Mayjonade B."/>
            <person name="Legrand L."/>
            <person name="Gill N."/>
            <person name="Kane N.C."/>
            <person name="Bowers J.E."/>
            <person name="Hubner S."/>
            <person name="Bellec A."/>
            <person name="Berard A."/>
            <person name="Berges H."/>
            <person name="Blanchet N."/>
            <person name="Boniface M.C."/>
            <person name="Brunel D."/>
            <person name="Catrice O."/>
            <person name="Chaidir N."/>
            <person name="Claudel C."/>
            <person name="Donnadieu C."/>
            <person name="Faraut T."/>
            <person name="Fievet G."/>
            <person name="Helmstetter N."/>
            <person name="King M."/>
            <person name="Knapp S.J."/>
            <person name="Lai Z."/>
            <person name="Le Paslier M.C."/>
            <person name="Lippi Y."/>
            <person name="Lorenzon L."/>
            <person name="Mandel J.R."/>
            <person name="Marage G."/>
            <person name="Marchand G."/>
            <person name="Marquand E."/>
            <person name="Bret-Mestries E."/>
            <person name="Morien E."/>
            <person name="Nambeesan S."/>
            <person name="Nguyen T."/>
            <person name="Pegot-Espagnet P."/>
            <person name="Pouilly N."/>
            <person name="Raftis F."/>
            <person name="Sallet E."/>
            <person name="Schiex T."/>
            <person name="Thomas J."/>
            <person name="Vandecasteele C."/>
            <person name="Vares D."/>
            <person name="Vear F."/>
            <person name="Vautrin S."/>
            <person name="Crespi M."/>
            <person name="Mangin B."/>
            <person name="Burke J.M."/>
            <person name="Salse J."/>
            <person name="Munos S."/>
            <person name="Vincourt P."/>
            <person name="Rieseberg L.H."/>
            <person name="Langlade N.B."/>
        </authorList>
    </citation>
    <scope>NUCLEOTIDE SEQUENCE [LARGE SCALE GENOMIC DNA]</scope>
    <source>
        <strain evidence="5">cv. SF193</strain>
        <tissue evidence="3">Leaves</tissue>
    </source>
</reference>
<dbReference type="Pfam" id="PF03398">
    <property type="entry name" value="Ist1"/>
    <property type="match status" value="1"/>
</dbReference>
<feature type="compositionally biased region" description="Polar residues" evidence="2">
    <location>
        <begin position="727"/>
        <end position="748"/>
    </location>
</feature>
<name>A0A251UYV1_HELAN</name>
<accession>A0A251UYV1</accession>
<dbReference type="GO" id="GO:0015031">
    <property type="term" value="P:protein transport"/>
    <property type="evidence" value="ECO:0007669"/>
    <property type="project" value="InterPro"/>
</dbReference>
<feature type="region of interest" description="Disordered" evidence="2">
    <location>
        <begin position="239"/>
        <end position="258"/>
    </location>
</feature>
<dbReference type="FunFam" id="1.20.1260.60:FF:000003">
    <property type="entry name" value="IST1-like protein isoform A"/>
    <property type="match status" value="1"/>
</dbReference>
<reference evidence="4" key="2">
    <citation type="submission" date="2017-02" db="EMBL/GenBank/DDBJ databases">
        <title>Sunflower complete genome.</title>
        <authorList>
            <person name="Langlade N."/>
            <person name="Munos S."/>
        </authorList>
    </citation>
    <scope>NUCLEOTIDE SEQUENCE [LARGE SCALE GENOMIC DNA]</scope>
    <source>
        <tissue evidence="4">Leaves</tissue>
    </source>
</reference>
<feature type="compositionally biased region" description="Polar residues" evidence="2">
    <location>
        <begin position="580"/>
        <end position="601"/>
    </location>
</feature>
<feature type="compositionally biased region" description="Basic and acidic residues" evidence="2">
    <location>
        <begin position="749"/>
        <end position="758"/>
    </location>
</feature>
<dbReference type="OrthoDB" id="29853at2759"/>
<feature type="compositionally biased region" description="Low complexity" evidence="2">
    <location>
        <begin position="812"/>
        <end position="826"/>
    </location>
</feature>
<feature type="compositionally biased region" description="Polar residues" evidence="2">
    <location>
        <begin position="405"/>
        <end position="422"/>
    </location>
</feature>
<feature type="compositionally biased region" description="Polar residues" evidence="2">
    <location>
        <begin position="343"/>
        <end position="359"/>
    </location>
</feature>
<dbReference type="GO" id="GO:0008104">
    <property type="term" value="P:intracellular protein localization"/>
    <property type="evidence" value="ECO:0000318"/>
    <property type="project" value="GO_Central"/>
</dbReference>
<protein>
    <submittedName>
        <fullName evidence="3 4">Vacuolar protein sorting-associated protein Ist1</fullName>
    </submittedName>
</protein>
<proteinExistence type="inferred from homology"/>
<dbReference type="Proteomes" id="UP000215914">
    <property type="component" value="Chromosome 4"/>
</dbReference>
<dbReference type="Gramene" id="mRNA:HanXRQr2_Chr04g0167611">
    <property type="protein sequence ID" value="mRNA:HanXRQr2_Chr04g0167611"/>
    <property type="gene ID" value="HanXRQr2_Chr04g0167611"/>
</dbReference>
<evidence type="ECO:0000313" key="4">
    <source>
        <dbReference type="EMBL" id="OTG28547.1"/>
    </source>
</evidence>
<feature type="compositionally biased region" description="Basic and acidic residues" evidence="2">
    <location>
        <begin position="452"/>
        <end position="477"/>
    </location>
</feature>
<organism evidence="4 5">
    <name type="scientific">Helianthus annuus</name>
    <name type="common">Common sunflower</name>
    <dbReference type="NCBI Taxonomy" id="4232"/>
    <lineage>
        <taxon>Eukaryota</taxon>
        <taxon>Viridiplantae</taxon>
        <taxon>Streptophyta</taxon>
        <taxon>Embryophyta</taxon>
        <taxon>Tracheophyta</taxon>
        <taxon>Spermatophyta</taxon>
        <taxon>Magnoliopsida</taxon>
        <taxon>eudicotyledons</taxon>
        <taxon>Gunneridae</taxon>
        <taxon>Pentapetalae</taxon>
        <taxon>asterids</taxon>
        <taxon>campanulids</taxon>
        <taxon>Asterales</taxon>
        <taxon>Asteraceae</taxon>
        <taxon>Asteroideae</taxon>
        <taxon>Heliantheae alliance</taxon>
        <taxon>Heliantheae</taxon>
        <taxon>Helianthus</taxon>
    </lineage>
</organism>
<feature type="region of interest" description="Disordered" evidence="2">
    <location>
        <begin position="179"/>
        <end position="198"/>
    </location>
</feature>
<feature type="compositionally biased region" description="Polar residues" evidence="2">
    <location>
        <begin position="239"/>
        <end position="257"/>
    </location>
</feature>
<feature type="compositionally biased region" description="Low complexity" evidence="2">
    <location>
        <begin position="497"/>
        <end position="506"/>
    </location>
</feature>
<feature type="compositionally biased region" description="Polar residues" evidence="2">
    <location>
        <begin position="827"/>
        <end position="837"/>
    </location>
</feature>
<dbReference type="OMA" id="STKCKMS"/>
<dbReference type="STRING" id="4232.A0A251UYV1"/>
<dbReference type="InParanoid" id="A0A251UYV1"/>
<feature type="compositionally biased region" description="Polar residues" evidence="2">
    <location>
        <begin position="625"/>
        <end position="649"/>
    </location>
</feature>
<dbReference type="InterPro" id="IPR005061">
    <property type="entry name" value="Ist1"/>
</dbReference>
<keyword evidence="5" id="KW-1185">Reference proteome</keyword>
<feature type="region of interest" description="Disordered" evidence="2">
    <location>
        <begin position="489"/>
        <end position="511"/>
    </location>
</feature>
<dbReference type="PANTHER" id="PTHR12161">
    <property type="entry name" value="IST1 FAMILY MEMBER"/>
    <property type="match status" value="1"/>
</dbReference>
<reference evidence="3" key="3">
    <citation type="submission" date="2020-06" db="EMBL/GenBank/DDBJ databases">
        <title>Helianthus annuus Genome sequencing and assembly Release 2.</title>
        <authorList>
            <person name="Gouzy J."/>
            <person name="Langlade N."/>
            <person name="Munos S."/>
        </authorList>
    </citation>
    <scope>NUCLEOTIDE SEQUENCE</scope>
    <source>
        <tissue evidence="3">Leaves</tissue>
    </source>
</reference>
<feature type="compositionally biased region" description="Low complexity" evidence="2">
    <location>
        <begin position="689"/>
        <end position="700"/>
    </location>
</feature>
<dbReference type="EMBL" id="MNCJ02000319">
    <property type="protein sequence ID" value="KAF5810282.1"/>
    <property type="molecule type" value="Genomic_DNA"/>
</dbReference>
<feature type="compositionally biased region" description="Basic and acidic residues" evidence="2">
    <location>
        <begin position="179"/>
        <end position="189"/>
    </location>
</feature>
<feature type="compositionally biased region" description="Acidic residues" evidence="2">
    <location>
        <begin position="658"/>
        <end position="670"/>
    </location>
</feature>
<dbReference type="FunCoup" id="A0A251UYV1">
    <property type="interactions" value="2364"/>
</dbReference>
<evidence type="ECO:0000256" key="1">
    <source>
        <dbReference type="ARBA" id="ARBA00005536"/>
    </source>
</evidence>
<dbReference type="PANTHER" id="PTHR12161:SF13">
    <property type="entry name" value="REGULATOR OF VPS4 ACTIVITY IN THE MVB PATHWAY PROTEIN"/>
    <property type="match status" value="1"/>
</dbReference>
<evidence type="ECO:0000256" key="2">
    <source>
        <dbReference type="SAM" id="MobiDB-lite"/>
    </source>
</evidence>
<gene>
    <name evidence="4" type="ORF">HannXRQ_Chr04g0112471</name>
    <name evidence="3" type="ORF">HanXRQr2_Chr04g0167611</name>
</gene>